<dbReference type="HOGENOM" id="CLU_036807_0_2_0"/>
<dbReference type="Proteomes" id="UP000000495">
    <property type="component" value="Chromosome"/>
</dbReference>
<feature type="transmembrane region" description="Helical" evidence="9">
    <location>
        <begin position="313"/>
        <end position="334"/>
    </location>
</feature>
<keyword evidence="7 9" id="KW-1133">Transmembrane helix</keyword>
<feature type="transmembrane region" description="Helical" evidence="9">
    <location>
        <begin position="79"/>
        <end position="97"/>
    </location>
</feature>
<sequence length="391" mass="42361">MNILFSRTTWMTGLAIFSMFFGAGNVVFPLVLGQMAGDEIFSALPGLLLTSIGGPLLGLFGTILYKGDYKAFFSRTGKVPGYLLMLVCAGLLGPFAVMPRCVVLTYASFHTYFPNLSLFNFSLLFGIVALACIAKRDTVLPLLGYWLSPVLLGSLTLIIYLGMSSSEGSLQPSTQNSLEAFGNGLLVGYDTMDLIASIFFAFTVWKLLREQFQDAEIKDSRIVKQTTIAAGCLGGIFLGLIYVGLSLVAALHSPVIDNIPPESLLTTLSFHLLGPLQGGIATIAVALACLTTVISLGVTFAEVLQKELSRFQMPYFVAIILVMLCTTIFANLGFSQLMSIIHPIVSICYPSIIVLTLCNIMHELYGWKTVKLPVFITFAATLALDFFTRLG</sequence>
<keyword evidence="6" id="KW-0029">Amino-acid transport</keyword>
<dbReference type="EMBL" id="FR872580">
    <property type="protein sequence ID" value="CCB86418.1"/>
    <property type="molecule type" value="Genomic_DNA"/>
</dbReference>
<comment type="subcellular location">
    <subcellularLocation>
        <location evidence="1">Cell membrane</location>
        <topology evidence="1">Multi-pass membrane protein</topology>
    </subcellularLocation>
</comment>
<evidence type="ECO:0008006" key="12">
    <source>
        <dbReference type="Google" id="ProtNLM"/>
    </source>
</evidence>
<feature type="transmembrane region" description="Helical" evidence="9">
    <location>
        <begin position="186"/>
        <end position="208"/>
    </location>
</feature>
<dbReference type="GO" id="GO:0005886">
    <property type="term" value="C:plasma membrane"/>
    <property type="evidence" value="ECO:0007669"/>
    <property type="project" value="UniProtKB-SubCell"/>
</dbReference>
<proteinExistence type="inferred from homology"/>
<evidence type="ECO:0000256" key="4">
    <source>
        <dbReference type="ARBA" id="ARBA00022475"/>
    </source>
</evidence>
<dbReference type="GO" id="GO:0015188">
    <property type="term" value="F:L-isoleucine transmembrane transporter activity"/>
    <property type="evidence" value="ECO:0007669"/>
    <property type="project" value="TreeGrafter"/>
</dbReference>
<dbReference type="GO" id="GO:0015190">
    <property type="term" value="F:L-leucine transmembrane transporter activity"/>
    <property type="evidence" value="ECO:0007669"/>
    <property type="project" value="TreeGrafter"/>
</dbReference>
<evidence type="ECO:0000313" key="10">
    <source>
        <dbReference type="EMBL" id="CCB86418.1"/>
    </source>
</evidence>
<evidence type="ECO:0000256" key="2">
    <source>
        <dbReference type="ARBA" id="ARBA00008540"/>
    </source>
</evidence>
<evidence type="ECO:0000256" key="5">
    <source>
        <dbReference type="ARBA" id="ARBA00022692"/>
    </source>
</evidence>
<gene>
    <name evidence="10" type="ordered locus">PUV_14680</name>
</gene>
<evidence type="ECO:0000256" key="8">
    <source>
        <dbReference type="ARBA" id="ARBA00023136"/>
    </source>
</evidence>
<evidence type="ECO:0000313" key="11">
    <source>
        <dbReference type="Proteomes" id="UP000000495"/>
    </source>
</evidence>
<evidence type="ECO:0000256" key="1">
    <source>
        <dbReference type="ARBA" id="ARBA00004651"/>
    </source>
</evidence>
<protein>
    <recommendedName>
        <fullName evidence="12">Branched-chain amino acid transport system II carrier protein</fullName>
    </recommendedName>
</protein>
<name>F8KWU6_PARAV</name>
<reference key="1">
    <citation type="journal article" date="2011" name="Mol. Biol. Evol.">
        <title>Unity in variety -- the pan-genome of the Chlamydiae.</title>
        <authorList>
            <person name="Collingro A."/>
            <person name="Tischler P."/>
            <person name="Weinmaier T."/>
            <person name="Penz T."/>
            <person name="Heinz E."/>
            <person name="Brunham R.C."/>
            <person name="Read T.D."/>
            <person name="Bavoil P.M."/>
            <person name="Sachse K."/>
            <person name="Kahane S."/>
            <person name="Friedman M.G."/>
            <person name="Rattei T."/>
            <person name="Myers G.S.A."/>
            <person name="Horn M."/>
        </authorList>
    </citation>
    <scope>NUCLEOTIDE SEQUENCE</scope>
    <source>
        <strain>UV7</strain>
    </source>
</reference>
<keyword evidence="5 9" id="KW-0812">Transmembrane</keyword>
<dbReference type="Pfam" id="PF05525">
    <property type="entry name" value="Branch_AA_trans"/>
    <property type="match status" value="1"/>
</dbReference>
<dbReference type="InterPro" id="IPR004685">
    <property type="entry name" value="Brnchd-chn_aa_trnsp_Livcs"/>
</dbReference>
<dbReference type="PANTHER" id="PTHR30588:SF0">
    <property type="entry name" value="BRANCHED-CHAIN AMINO ACID PERMEASE BRNQ"/>
    <property type="match status" value="1"/>
</dbReference>
<dbReference type="GO" id="GO:0005304">
    <property type="term" value="F:L-valine transmembrane transporter activity"/>
    <property type="evidence" value="ECO:0007669"/>
    <property type="project" value="TreeGrafter"/>
</dbReference>
<keyword evidence="3" id="KW-0813">Transport</keyword>
<feature type="transmembrane region" description="Helical" evidence="9">
    <location>
        <begin position="44"/>
        <end position="67"/>
    </location>
</feature>
<feature type="transmembrane region" description="Helical" evidence="9">
    <location>
        <begin position="276"/>
        <end position="301"/>
    </location>
</feature>
<organism evidence="10 11">
    <name type="scientific">Parachlamydia acanthamoebae (strain UV7)</name>
    <dbReference type="NCBI Taxonomy" id="765952"/>
    <lineage>
        <taxon>Bacteria</taxon>
        <taxon>Pseudomonadati</taxon>
        <taxon>Chlamydiota</taxon>
        <taxon>Chlamydiia</taxon>
        <taxon>Parachlamydiales</taxon>
        <taxon>Parachlamydiaceae</taxon>
        <taxon>Parachlamydia</taxon>
    </lineage>
</organism>
<evidence type="ECO:0000256" key="6">
    <source>
        <dbReference type="ARBA" id="ARBA00022970"/>
    </source>
</evidence>
<feature type="transmembrane region" description="Helical" evidence="9">
    <location>
        <begin position="228"/>
        <end position="256"/>
    </location>
</feature>
<keyword evidence="4" id="KW-1003">Cell membrane</keyword>
<evidence type="ECO:0000256" key="9">
    <source>
        <dbReference type="SAM" id="Phobius"/>
    </source>
</evidence>
<dbReference type="GO" id="GO:0015818">
    <property type="term" value="P:isoleucine transport"/>
    <property type="evidence" value="ECO:0007669"/>
    <property type="project" value="TreeGrafter"/>
</dbReference>
<dbReference type="AlphaFoldDB" id="F8KWU6"/>
<dbReference type="PANTHER" id="PTHR30588">
    <property type="entry name" value="BRANCHED-CHAIN AMINO ACID TRANSPORT SYSTEM 2 CARRIER PROTEIN"/>
    <property type="match status" value="1"/>
</dbReference>
<accession>F8KWU6</accession>
<dbReference type="eggNOG" id="COG1114">
    <property type="taxonomic scope" value="Bacteria"/>
</dbReference>
<feature type="transmembrane region" description="Helical" evidence="9">
    <location>
        <begin position="340"/>
        <end position="360"/>
    </location>
</feature>
<dbReference type="OrthoDB" id="9783920at2"/>
<feature type="transmembrane region" description="Helical" evidence="9">
    <location>
        <begin position="146"/>
        <end position="166"/>
    </location>
</feature>
<dbReference type="GO" id="GO:0015820">
    <property type="term" value="P:L-leucine transport"/>
    <property type="evidence" value="ECO:0007669"/>
    <property type="project" value="TreeGrafter"/>
</dbReference>
<reference evidence="10 11" key="2">
    <citation type="journal article" date="2011" name="Mol. Biol. Evol.">
        <title>Unity in variety--the pan-genome of the Chlamydiae.</title>
        <authorList>
            <person name="Collingro A."/>
            <person name="Tischler P."/>
            <person name="Weinmaier T."/>
            <person name="Penz T."/>
            <person name="Heinz E."/>
            <person name="Brunham R.C."/>
            <person name="Read T.D."/>
            <person name="Bavoil P.M."/>
            <person name="Sachse K."/>
            <person name="Kahane S."/>
            <person name="Friedman M.G."/>
            <person name="Rattei T."/>
            <person name="Myers G.S."/>
            <person name="Horn M."/>
        </authorList>
    </citation>
    <scope>NUCLEOTIDE SEQUENCE [LARGE SCALE GENOMIC DNA]</scope>
    <source>
        <strain evidence="11">UV7</strain>
    </source>
</reference>
<keyword evidence="8 9" id="KW-0472">Membrane</keyword>
<keyword evidence="11" id="KW-1185">Reference proteome</keyword>
<dbReference type="RefSeq" id="WP_006340288.1">
    <property type="nucleotide sequence ID" value="NC_015702.1"/>
</dbReference>
<evidence type="ECO:0000256" key="7">
    <source>
        <dbReference type="ARBA" id="ARBA00022989"/>
    </source>
</evidence>
<evidence type="ECO:0000256" key="3">
    <source>
        <dbReference type="ARBA" id="ARBA00022448"/>
    </source>
</evidence>
<dbReference type="KEGG" id="puv:PUV_14680"/>
<comment type="similarity">
    <text evidence="2">Belongs to the branched chain amino acid transporter family.</text>
</comment>
<feature type="transmembrane region" description="Helical" evidence="9">
    <location>
        <begin position="12"/>
        <end position="32"/>
    </location>
</feature>
<feature type="transmembrane region" description="Helical" evidence="9">
    <location>
        <begin position="117"/>
        <end position="134"/>
    </location>
</feature>